<name>A0A7C8YFP1_OPUST</name>
<dbReference type="EMBL" id="GISG01014072">
    <property type="protein sequence ID" value="MBA4616971.1"/>
    <property type="molecule type" value="Transcribed_RNA"/>
</dbReference>
<evidence type="ECO:0000313" key="2">
    <source>
        <dbReference type="EMBL" id="MBA4616971.1"/>
    </source>
</evidence>
<dbReference type="AlphaFoldDB" id="A0A7C8YFP1"/>
<accession>A0A7C8YFP1</accession>
<feature type="transmembrane region" description="Helical" evidence="1">
    <location>
        <begin position="76"/>
        <end position="95"/>
    </location>
</feature>
<keyword evidence="1" id="KW-0472">Membrane</keyword>
<keyword evidence="1" id="KW-1133">Transmembrane helix</keyword>
<reference evidence="2" key="1">
    <citation type="journal article" date="2013" name="J. Plant Res.">
        <title>Effect of fungi and light on seed germination of three Opuntia species from semiarid lands of central Mexico.</title>
        <authorList>
            <person name="Delgado-Sanchez P."/>
            <person name="Jimenez-Bremont J.F."/>
            <person name="Guerrero-Gonzalez Mde L."/>
            <person name="Flores J."/>
        </authorList>
    </citation>
    <scope>NUCLEOTIDE SEQUENCE</scope>
    <source>
        <tissue evidence="2">Cladode</tissue>
    </source>
</reference>
<sequence>MRTVASAPCKKITISCIHRAQFLLIHHAHFVDPCKTAVLGILLSLEFLMGFLMRIHIASQSFDHLASDQLPDSEEIYLPGASCIFSQAVLTLLAMPGSRSRGYHRRGEPAWT</sequence>
<reference evidence="2" key="2">
    <citation type="submission" date="2020-07" db="EMBL/GenBank/DDBJ databases">
        <authorList>
            <person name="Vera ALvarez R."/>
            <person name="Arias-Moreno D.M."/>
            <person name="Jimenez-Jacinto V."/>
            <person name="Jimenez-Bremont J.F."/>
            <person name="Swaminathan K."/>
            <person name="Moose S.P."/>
            <person name="Guerrero-Gonzalez M.L."/>
            <person name="Marino-Ramirez L."/>
            <person name="Landsman D."/>
            <person name="Rodriguez-Kessler M."/>
            <person name="Delgado-Sanchez P."/>
        </authorList>
    </citation>
    <scope>NUCLEOTIDE SEQUENCE</scope>
    <source>
        <tissue evidence="2">Cladode</tissue>
    </source>
</reference>
<proteinExistence type="predicted"/>
<keyword evidence="1" id="KW-0812">Transmembrane</keyword>
<evidence type="ECO:0000256" key="1">
    <source>
        <dbReference type="SAM" id="Phobius"/>
    </source>
</evidence>
<feature type="transmembrane region" description="Helical" evidence="1">
    <location>
        <begin position="37"/>
        <end position="56"/>
    </location>
</feature>
<organism evidence="2">
    <name type="scientific">Opuntia streptacantha</name>
    <name type="common">Prickly pear cactus</name>
    <name type="synonym">Opuntia cardona</name>
    <dbReference type="NCBI Taxonomy" id="393608"/>
    <lineage>
        <taxon>Eukaryota</taxon>
        <taxon>Viridiplantae</taxon>
        <taxon>Streptophyta</taxon>
        <taxon>Embryophyta</taxon>
        <taxon>Tracheophyta</taxon>
        <taxon>Spermatophyta</taxon>
        <taxon>Magnoliopsida</taxon>
        <taxon>eudicotyledons</taxon>
        <taxon>Gunneridae</taxon>
        <taxon>Pentapetalae</taxon>
        <taxon>Caryophyllales</taxon>
        <taxon>Cactineae</taxon>
        <taxon>Cactaceae</taxon>
        <taxon>Opuntioideae</taxon>
        <taxon>Opuntia</taxon>
    </lineage>
</organism>
<protein>
    <submittedName>
        <fullName evidence="2">Uncharacterized protein</fullName>
    </submittedName>
</protein>